<evidence type="ECO:0000256" key="1">
    <source>
        <dbReference type="SAM" id="MobiDB-lite"/>
    </source>
</evidence>
<organism evidence="2 3">
    <name type="scientific">Halteria grandinella</name>
    <dbReference type="NCBI Taxonomy" id="5974"/>
    <lineage>
        <taxon>Eukaryota</taxon>
        <taxon>Sar</taxon>
        <taxon>Alveolata</taxon>
        <taxon>Ciliophora</taxon>
        <taxon>Intramacronucleata</taxon>
        <taxon>Spirotrichea</taxon>
        <taxon>Stichotrichia</taxon>
        <taxon>Sporadotrichida</taxon>
        <taxon>Halteriidae</taxon>
        <taxon>Halteria</taxon>
    </lineage>
</organism>
<dbReference type="AlphaFoldDB" id="A0A8J8N9Q2"/>
<reference evidence="2" key="1">
    <citation type="submission" date="2019-06" db="EMBL/GenBank/DDBJ databases">
        <authorList>
            <person name="Zheng W."/>
        </authorList>
    </citation>
    <scope>NUCLEOTIDE SEQUENCE</scope>
    <source>
        <strain evidence="2">QDHG01</strain>
    </source>
</reference>
<sequence length="72" mass="8344">MGHKNNKLMREPIQLREGNEHDDLQSGWRRSGEDKEAQTECGCLLEESDCFTCFIVIRMKPQESKRDEGECA</sequence>
<gene>
    <name evidence="2" type="ORF">FGO68_gene14251</name>
</gene>
<feature type="region of interest" description="Disordered" evidence="1">
    <location>
        <begin position="1"/>
        <end position="33"/>
    </location>
</feature>
<comment type="caution">
    <text evidence="2">The sequence shown here is derived from an EMBL/GenBank/DDBJ whole genome shotgun (WGS) entry which is preliminary data.</text>
</comment>
<evidence type="ECO:0000313" key="2">
    <source>
        <dbReference type="EMBL" id="TNV70755.1"/>
    </source>
</evidence>
<name>A0A8J8N9Q2_HALGN</name>
<dbReference type="EMBL" id="RRYP01033189">
    <property type="protein sequence ID" value="TNV70755.1"/>
    <property type="molecule type" value="Genomic_DNA"/>
</dbReference>
<feature type="compositionally biased region" description="Basic and acidic residues" evidence="1">
    <location>
        <begin position="8"/>
        <end position="33"/>
    </location>
</feature>
<evidence type="ECO:0000313" key="3">
    <source>
        <dbReference type="Proteomes" id="UP000785679"/>
    </source>
</evidence>
<proteinExistence type="predicted"/>
<accession>A0A8J8N9Q2</accession>
<keyword evidence="3" id="KW-1185">Reference proteome</keyword>
<protein>
    <submittedName>
        <fullName evidence="2">Uncharacterized protein</fullName>
    </submittedName>
</protein>
<dbReference type="Proteomes" id="UP000785679">
    <property type="component" value="Unassembled WGS sequence"/>
</dbReference>